<keyword evidence="1" id="KW-0472">Membrane</keyword>
<name>A0A7Y9JPH9_9ACTN</name>
<keyword evidence="3" id="KW-1185">Reference proteome</keyword>
<dbReference type="RefSeq" id="WP_179614882.1">
    <property type="nucleotide sequence ID" value="NZ_CP059163.1"/>
</dbReference>
<feature type="transmembrane region" description="Helical" evidence="1">
    <location>
        <begin position="41"/>
        <end position="74"/>
    </location>
</feature>
<organism evidence="2 3">
    <name type="scientific">Nocardioides marinisabuli</name>
    <dbReference type="NCBI Taxonomy" id="419476"/>
    <lineage>
        <taxon>Bacteria</taxon>
        <taxon>Bacillati</taxon>
        <taxon>Actinomycetota</taxon>
        <taxon>Actinomycetes</taxon>
        <taxon>Propionibacteriales</taxon>
        <taxon>Nocardioidaceae</taxon>
        <taxon>Nocardioides</taxon>
    </lineage>
</organism>
<dbReference type="Proteomes" id="UP000516957">
    <property type="component" value="Unassembled WGS sequence"/>
</dbReference>
<accession>A0A7Y9JPH9</accession>
<reference evidence="2 3" key="1">
    <citation type="submission" date="2020-07" db="EMBL/GenBank/DDBJ databases">
        <title>Sequencing the genomes of 1000 actinobacteria strains.</title>
        <authorList>
            <person name="Klenk H.-P."/>
        </authorList>
    </citation>
    <scope>NUCLEOTIDE SEQUENCE [LARGE SCALE GENOMIC DNA]</scope>
    <source>
        <strain evidence="2 3">DSM 18965</strain>
    </source>
</reference>
<evidence type="ECO:0000313" key="2">
    <source>
        <dbReference type="EMBL" id="NYD57067.1"/>
    </source>
</evidence>
<sequence length="171" mass="17450">MTRWLGPVGPGQWPVRALVATMPLLALLCTLGAGQAPAPWLAGLVLLLGVGWACFPESAVGATVLVVVVAWWGIGLREGLHPWALPAALALLTAHVAATLAAYGPLAMPVDRALTRLWVRRGLLVWLATPVTYALAVGVGGSVPPAPVWLVGLAAVAAAATAASVLLGRPD</sequence>
<feature type="transmembrane region" description="Helical" evidence="1">
    <location>
        <begin position="149"/>
        <end position="168"/>
    </location>
</feature>
<protein>
    <submittedName>
        <fullName evidence="2">Uncharacterized protein</fullName>
    </submittedName>
</protein>
<dbReference type="EMBL" id="JACCBE010000001">
    <property type="protein sequence ID" value="NYD57067.1"/>
    <property type="molecule type" value="Genomic_DNA"/>
</dbReference>
<feature type="transmembrane region" description="Helical" evidence="1">
    <location>
        <begin position="80"/>
        <end position="103"/>
    </location>
</feature>
<evidence type="ECO:0000313" key="3">
    <source>
        <dbReference type="Proteomes" id="UP000516957"/>
    </source>
</evidence>
<dbReference type="AlphaFoldDB" id="A0A7Y9JPH9"/>
<keyword evidence="1" id="KW-1133">Transmembrane helix</keyword>
<proteinExistence type="predicted"/>
<evidence type="ECO:0000256" key="1">
    <source>
        <dbReference type="SAM" id="Phobius"/>
    </source>
</evidence>
<gene>
    <name evidence="2" type="ORF">BKA08_001305</name>
</gene>
<comment type="caution">
    <text evidence="2">The sequence shown here is derived from an EMBL/GenBank/DDBJ whole genome shotgun (WGS) entry which is preliminary data.</text>
</comment>
<feature type="transmembrane region" description="Helical" evidence="1">
    <location>
        <begin position="13"/>
        <end position="34"/>
    </location>
</feature>
<feature type="transmembrane region" description="Helical" evidence="1">
    <location>
        <begin position="123"/>
        <end position="143"/>
    </location>
</feature>
<keyword evidence="1" id="KW-0812">Transmembrane</keyword>